<keyword evidence="1" id="KW-0378">Hydrolase</keyword>
<dbReference type="CDD" id="cd08994">
    <property type="entry name" value="GH43_62_32_68_117_130-like"/>
    <property type="match status" value="1"/>
</dbReference>
<dbReference type="RefSeq" id="WP_146408417.1">
    <property type="nucleotide sequence ID" value="NZ_SJPU01000002.1"/>
</dbReference>
<protein>
    <submittedName>
        <fullName evidence="1">Glycosyl hydrolases family 43</fullName>
    </submittedName>
</protein>
<dbReference type="GO" id="GO:0016787">
    <property type="term" value="F:hydrolase activity"/>
    <property type="evidence" value="ECO:0007669"/>
    <property type="project" value="UniProtKB-KW"/>
</dbReference>
<dbReference type="OrthoDB" id="9794572at2"/>
<keyword evidence="2" id="KW-1185">Reference proteome</keyword>
<proteinExistence type="predicted"/>
<sequence length="358" mass="39402">MIIKNAALIVFMLATIGFFLPHAGAEDLIAETPSMNAIMDPDQIQYLGVAVNDPQMTSWGGSPIRDDEGFYHLFVARWPSRLGVNPGWRSHSEIAHFRSQYPDKGFTYQQTSLAGTGQETWDKFAPHNPLIRKYGGTYALIYIARTDPKVNSSQRIGLATSPSLNGPWTRSTEPLLAPSADPENWTYHSSCGVNNPALLKMPDGRFFLYFKAMKNGVPGTRMGLAIADNLAGPYEIQSAPVTANEQSIEDGYAFLGPDKEVHLVTTDNHGILEKGGGLHWTSSDGIQFGKPELAYHRLDAYIDKSDYPSAQTIYGSGIWKIERPQILLEDGLPTYLYGPSGISTDGDPATECHVLRLH</sequence>
<accession>A0A5C6BX68</accession>
<name>A0A5C6BX68_9BACT</name>
<dbReference type="InterPro" id="IPR023296">
    <property type="entry name" value="Glyco_hydro_beta-prop_sf"/>
</dbReference>
<dbReference type="SUPFAM" id="SSF75005">
    <property type="entry name" value="Arabinanase/levansucrase/invertase"/>
    <property type="match status" value="1"/>
</dbReference>
<dbReference type="Gene3D" id="2.115.10.20">
    <property type="entry name" value="Glycosyl hydrolase domain, family 43"/>
    <property type="match status" value="1"/>
</dbReference>
<evidence type="ECO:0000313" key="1">
    <source>
        <dbReference type="EMBL" id="TWU16873.1"/>
    </source>
</evidence>
<organism evidence="1 2">
    <name type="scientific">Allorhodopirellula heiligendammensis</name>
    <dbReference type="NCBI Taxonomy" id="2714739"/>
    <lineage>
        <taxon>Bacteria</taxon>
        <taxon>Pseudomonadati</taxon>
        <taxon>Planctomycetota</taxon>
        <taxon>Planctomycetia</taxon>
        <taxon>Pirellulales</taxon>
        <taxon>Pirellulaceae</taxon>
        <taxon>Allorhodopirellula</taxon>
    </lineage>
</organism>
<dbReference type="AlphaFoldDB" id="A0A5C6BX68"/>
<dbReference type="EMBL" id="SJPU01000002">
    <property type="protein sequence ID" value="TWU16873.1"/>
    <property type="molecule type" value="Genomic_DNA"/>
</dbReference>
<gene>
    <name evidence="1" type="ORF">Poly21_40810</name>
</gene>
<evidence type="ECO:0000313" key="2">
    <source>
        <dbReference type="Proteomes" id="UP000319908"/>
    </source>
</evidence>
<dbReference type="Proteomes" id="UP000319908">
    <property type="component" value="Unassembled WGS sequence"/>
</dbReference>
<reference evidence="1 2" key="1">
    <citation type="journal article" date="2020" name="Antonie Van Leeuwenhoek">
        <title>Rhodopirellula heiligendammensis sp. nov., Rhodopirellula pilleata sp. nov., and Rhodopirellula solitaria sp. nov. isolated from natural or artificial marine surfaces in Northern Germany and California, USA, and emended description of the genus Rhodopirellula.</title>
        <authorList>
            <person name="Kallscheuer N."/>
            <person name="Wiegand S."/>
            <person name="Jogler M."/>
            <person name="Boedeker C."/>
            <person name="Peeters S.H."/>
            <person name="Rast P."/>
            <person name="Heuer A."/>
            <person name="Jetten M.S.M."/>
            <person name="Rohde M."/>
            <person name="Jogler C."/>
        </authorList>
    </citation>
    <scope>NUCLEOTIDE SEQUENCE [LARGE SCALE GENOMIC DNA]</scope>
    <source>
        <strain evidence="1 2">Poly21</strain>
    </source>
</reference>
<comment type="caution">
    <text evidence="1">The sequence shown here is derived from an EMBL/GenBank/DDBJ whole genome shotgun (WGS) entry which is preliminary data.</text>
</comment>